<evidence type="ECO:0000313" key="7">
    <source>
        <dbReference type="EMBL" id="EXI63124.1"/>
    </source>
</evidence>
<dbReference type="PANTHER" id="PTHR30086:SF19">
    <property type="entry name" value="THREONINE EFFLUX PROTEIN"/>
    <property type="match status" value="1"/>
</dbReference>
<evidence type="ECO:0000256" key="5">
    <source>
        <dbReference type="ARBA" id="ARBA00023136"/>
    </source>
</evidence>
<reference evidence="7 8" key="1">
    <citation type="journal article" date="2014" name="Genome Announc.">
        <title>Genome Sequence of a Presumptive Mannheimia haemolytica Strain with an A1/A6-Cross-Reactive Serotype from a White-Tailed Deer (Odocoileus virginianus).</title>
        <authorList>
            <person name="Lawrence P.K."/>
            <person name="Bey R.F."/>
            <person name="Wiener B."/>
            <person name="Kittichotirat W."/>
            <person name="Bumgarner R.E."/>
        </authorList>
    </citation>
    <scope>NUCLEOTIDE SEQUENCE [LARGE SCALE GENOMIC DNA]</scope>
    <source>
        <strain evidence="7 8">PKL10</strain>
    </source>
</reference>
<feature type="transmembrane region" description="Helical" evidence="6">
    <location>
        <begin position="35"/>
        <end position="60"/>
    </location>
</feature>
<evidence type="ECO:0000256" key="2">
    <source>
        <dbReference type="ARBA" id="ARBA00022475"/>
    </source>
</evidence>
<dbReference type="EMBL" id="JANJ01000001">
    <property type="protein sequence ID" value="EXI63124.1"/>
    <property type="molecule type" value="Genomic_DNA"/>
</dbReference>
<keyword evidence="8" id="KW-1185">Reference proteome</keyword>
<organism evidence="7 8">
    <name type="scientific">Mannheimia granulomatis</name>
    <dbReference type="NCBI Taxonomy" id="85402"/>
    <lineage>
        <taxon>Bacteria</taxon>
        <taxon>Pseudomonadati</taxon>
        <taxon>Pseudomonadota</taxon>
        <taxon>Gammaproteobacteria</taxon>
        <taxon>Pasteurellales</taxon>
        <taxon>Pasteurellaceae</taxon>
        <taxon>Mannheimia</taxon>
    </lineage>
</organism>
<dbReference type="PANTHER" id="PTHR30086">
    <property type="entry name" value="ARGININE EXPORTER PROTEIN ARGO"/>
    <property type="match status" value="1"/>
</dbReference>
<feature type="transmembrane region" description="Helical" evidence="6">
    <location>
        <begin position="6"/>
        <end position="23"/>
    </location>
</feature>
<name>A0A011P9X3_9PAST</name>
<comment type="subcellular location">
    <subcellularLocation>
        <location evidence="1">Cell membrane</location>
        <topology evidence="1">Multi-pass membrane protein</topology>
    </subcellularLocation>
</comment>
<evidence type="ECO:0000256" key="4">
    <source>
        <dbReference type="ARBA" id="ARBA00022989"/>
    </source>
</evidence>
<evidence type="ECO:0000256" key="6">
    <source>
        <dbReference type="SAM" id="Phobius"/>
    </source>
</evidence>
<comment type="caution">
    <text evidence="7">The sequence shown here is derived from an EMBL/GenBank/DDBJ whole genome shotgun (WGS) entry which is preliminary data.</text>
</comment>
<dbReference type="Pfam" id="PF01810">
    <property type="entry name" value="LysE"/>
    <property type="match status" value="1"/>
</dbReference>
<dbReference type="AlphaFoldDB" id="A0A011P9X3"/>
<evidence type="ECO:0000313" key="8">
    <source>
        <dbReference type="Proteomes" id="UP000054123"/>
    </source>
</evidence>
<accession>A0A011P9X3</accession>
<dbReference type="InterPro" id="IPR001123">
    <property type="entry name" value="LeuE-type"/>
</dbReference>
<dbReference type="PATRIC" id="fig|1450449.3.peg.275"/>
<feature type="transmembrane region" description="Helical" evidence="6">
    <location>
        <begin position="188"/>
        <end position="207"/>
    </location>
</feature>
<dbReference type="GO" id="GO:0005886">
    <property type="term" value="C:plasma membrane"/>
    <property type="evidence" value="ECO:0007669"/>
    <property type="project" value="UniProtKB-SubCell"/>
</dbReference>
<dbReference type="GO" id="GO:0015171">
    <property type="term" value="F:amino acid transmembrane transporter activity"/>
    <property type="evidence" value="ECO:0007669"/>
    <property type="project" value="TreeGrafter"/>
</dbReference>
<keyword evidence="3 6" id="KW-0812">Transmembrane</keyword>
<dbReference type="OrthoDB" id="581870at2"/>
<keyword evidence="5 6" id="KW-0472">Membrane</keyword>
<dbReference type="RefSeq" id="WP_042801367.1">
    <property type="nucleotide sequence ID" value="NZ_AVSP01000004.1"/>
</dbReference>
<keyword evidence="2" id="KW-1003">Cell membrane</keyword>
<gene>
    <name evidence="7" type="ORF">AK33_01595</name>
</gene>
<dbReference type="STRING" id="1122190.GCA_000621105_00200"/>
<feature type="transmembrane region" description="Helical" evidence="6">
    <location>
        <begin position="66"/>
        <end position="84"/>
    </location>
</feature>
<keyword evidence="4 6" id="KW-1133">Transmembrane helix</keyword>
<sequence length="208" mass="23351">MLTILFIHLAGLASPGPDFFYVVRQSASHSIKSGILAAIGISLGIVFWAGFAIFGLAWLSNSIGTLFQYCIMVLGGCYLAYIGLKMVRVRENITFVEDKSNLKPLHSCTEIKKGLLINIFNAKAGVYFTSVVSAYLGKFSQTSQMFELLFLFVFTTFLYFALIALLFSRKPIRQFYAKYSRYIDNVSGIIFILFGLMLIYEGITHLIH</sequence>
<protein>
    <submittedName>
        <fullName evidence="7">Membrane protein</fullName>
    </submittedName>
</protein>
<dbReference type="Proteomes" id="UP000054123">
    <property type="component" value="Unassembled WGS sequence"/>
</dbReference>
<proteinExistence type="predicted"/>
<feature type="transmembrane region" description="Helical" evidence="6">
    <location>
        <begin position="148"/>
        <end position="167"/>
    </location>
</feature>
<evidence type="ECO:0000256" key="3">
    <source>
        <dbReference type="ARBA" id="ARBA00022692"/>
    </source>
</evidence>
<evidence type="ECO:0000256" key="1">
    <source>
        <dbReference type="ARBA" id="ARBA00004651"/>
    </source>
</evidence>
<feature type="transmembrane region" description="Helical" evidence="6">
    <location>
        <begin position="115"/>
        <end position="136"/>
    </location>
</feature>